<dbReference type="EMBL" id="CP019948">
    <property type="protein sequence ID" value="ARN82442.1"/>
    <property type="molecule type" value="Genomic_DNA"/>
</dbReference>
<dbReference type="KEGG" id="mbry:B1812_16650"/>
<accession>A0A1W6MXX2</accession>
<gene>
    <name evidence="1" type="ORF">B1812_16650</name>
</gene>
<evidence type="ECO:0000313" key="1">
    <source>
        <dbReference type="EMBL" id="ARN82442.1"/>
    </source>
</evidence>
<protein>
    <submittedName>
        <fullName evidence="1">Uncharacterized protein</fullName>
    </submittedName>
</protein>
<proteinExistence type="predicted"/>
<keyword evidence="2" id="KW-1185">Reference proteome</keyword>
<organism evidence="1 2">
    <name type="scientific">Methylocystis bryophila</name>
    <dbReference type="NCBI Taxonomy" id="655015"/>
    <lineage>
        <taxon>Bacteria</taxon>
        <taxon>Pseudomonadati</taxon>
        <taxon>Pseudomonadota</taxon>
        <taxon>Alphaproteobacteria</taxon>
        <taxon>Hyphomicrobiales</taxon>
        <taxon>Methylocystaceae</taxon>
        <taxon>Methylocystis</taxon>
    </lineage>
</organism>
<dbReference type="Proteomes" id="UP000193978">
    <property type="component" value="Chromosome"/>
</dbReference>
<evidence type="ECO:0000313" key="2">
    <source>
        <dbReference type="Proteomes" id="UP000193978"/>
    </source>
</evidence>
<name>A0A1W6MXX2_9HYPH</name>
<dbReference type="AlphaFoldDB" id="A0A1W6MXX2"/>
<sequence length="69" mass="7622">MSIPTVNIVTAESPREVPGVCLRLSQEYWRATEALMLATHASNSELARRTQGVVTESYALLRELGRSGF</sequence>
<dbReference type="RefSeq" id="WP_085772571.1">
    <property type="nucleotide sequence ID" value="NZ_AP027149.1"/>
</dbReference>
<reference evidence="1 2" key="1">
    <citation type="submission" date="2017-02" db="EMBL/GenBank/DDBJ databases">
        <authorList>
            <person name="Peterson S.W."/>
        </authorList>
    </citation>
    <scope>NUCLEOTIDE SEQUENCE [LARGE SCALE GENOMIC DNA]</scope>
    <source>
        <strain evidence="1 2">S285</strain>
    </source>
</reference>